<dbReference type="PANTHER" id="PTHR32385:SF15">
    <property type="entry name" value="INOSITOL PHOSPHOCERAMIDE MANNOSYLTRANSFERASE 1"/>
    <property type="match status" value="1"/>
</dbReference>
<gene>
    <name evidence="2" type="ORF">QJV27_06275</name>
</gene>
<keyword evidence="1" id="KW-0808">Transferase</keyword>
<dbReference type="RefSeq" id="WP_281448095.1">
    <property type="nucleotide sequence ID" value="NZ_JASBAO010000001.1"/>
</dbReference>
<dbReference type="InterPro" id="IPR029044">
    <property type="entry name" value="Nucleotide-diphossugar_trans"/>
</dbReference>
<comment type="caution">
    <text evidence="2">The sequence shown here is derived from an EMBL/GenBank/DDBJ whole genome shotgun (WGS) entry which is preliminary data.</text>
</comment>
<evidence type="ECO:0000256" key="1">
    <source>
        <dbReference type="ARBA" id="ARBA00022679"/>
    </source>
</evidence>
<accession>A0ABT6Q1I9</accession>
<keyword evidence="3" id="KW-1185">Reference proteome</keyword>
<dbReference type="InterPro" id="IPR007577">
    <property type="entry name" value="GlycoTrfase_DXD_sugar-bd_CS"/>
</dbReference>
<dbReference type="Proteomes" id="UP001431634">
    <property type="component" value="Unassembled WGS sequence"/>
</dbReference>
<dbReference type="InterPro" id="IPR051706">
    <property type="entry name" value="Glycosyltransferase_domain"/>
</dbReference>
<organism evidence="2 3">
    <name type="scientific">Commensalibacter oyaizuii</name>
    <dbReference type="NCBI Taxonomy" id="3043873"/>
    <lineage>
        <taxon>Bacteria</taxon>
        <taxon>Pseudomonadati</taxon>
        <taxon>Pseudomonadota</taxon>
        <taxon>Alphaproteobacteria</taxon>
        <taxon>Acetobacterales</taxon>
        <taxon>Acetobacteraceae</taxon>
    </lineage>
</organism>
<reference evidence="2" key="1">
    <citation type="submission" date="2023-05" db="EMBL/GenBank/DDBJ databases">
        <title>Whole genome sequence of Commensalibacter sp.</title>
        <authorList>
            <person name="Charoenyingcharoen P."/>
            <person name="Yukphan P."/>
        </authorList>
    </citation>
    <scope>NUCLEOTIDE SEQUENCE</scope>
    <source>
        <strain evidence="2">TBRC 16381</strain>
    </source>
</reference>
<dbReference type="Gene3D" id="3.90.550.20">
    <property type="match status" value="1"/>
</dbReference>
<sequence length="269" mass="30944">MGPAKINTGGGHLVWKLTQYLKAGHFSLVSDETPPTITNKIPHNIPKKIIMFWHDKNPPHDVQVSIEKIKQNNVGYQTILFDAEMARDYIYDHYGATLCNLYDRRCIHKAMQADFFRICYLLGEGGIYTDIDIDCHASLDNICNFQDFGCFLLYTFGSPSCIDNDFIVCEPNSPIILSVLNQIQVHLTTPQRFTNVWEYTGPAAVTIGTMRLLFEQIAYHGNIEYFKKHLKIGERFLTARAFHGATFEYKNTSEGNWKKYRLPSKLYEL</sequence>
<name>A0ABT6Q1I9_9PROT</name>
<dbReference type="PANTHER" id="PTHR32385">
    <property type="entry name" value="MANNOSYL PHOSPHORYLINOSITOL CERAMIDE SYNTHASE"/>
    <property type="match status" value="1"/>
</dbReference>
<dbReference type="EMBL" id="JASBAO010000001">
    <property type="protein sequence ID" value="MDI2090981.1"/>
    <property type="molecule type" value="Genomic_DNA"/>
</dbReference>
<evidence type="ECO:0000313" key="2">
    <source>
        <dbReference type="EMBL" id="MDI2090981.1"/>
    </source>
</evidence>
<evidence type="ECO:0000313" key="3">
    <source>
        <dbReference type="Proteomes" id="UP001431634"/>
    </source>
</evidence>
<proteinExistence type="predicted"/>
<protein>
    <submittedName>
        <fullName evidence="2">Glycosyltransferase</fullName>
    </submittedName>
</protein>
<dbReference type="SUPFAM" id="SSF53448">
    <property type="entry name" value="Nucleotide-diphospho-sugar transferases"/>
    <property type="match status" value="1"/>
</dbReference>
<dbReference type="Pfam" id="PF04488">
    <property type="entry name" value="Gly_transf_sug"/>
    <property type="match status" value="1"/>
</dbReference>